<dbReference type="EMBL" id="CAXHTA020000003">
    <property type="protein sequence ID" value="CAL5220145.1"/>
    <property type="molecule type" value="Genomic_DNA"/>
</dbReference>
<name>A0ABP1FJK1_9CHLO</name>
<dbReference type="PANTHER" id="PTHR14021">
    <property type="entry name" value="IRON-SULFUR CLUSTER CO-CHAPERONE PROTEIN HSCB"/>
    <property type="match status" value="1"/>
</dbReference>
<dbReference type="InterPro" id="IPR004640">
    <property type="entry name" value="HscB"/>
</dbReference>
<dbReference type="InterPro" id="IPR001623">
    <property type="entry name" value="DnaJ_domain"/>
</dbReference>
<dbReference type="Gene3D" id="1.20.1280.20">
    <property type="entry name" value="HscB, C-terminal domain"/>
    <property type="match status" value="1"/>
</dbReference>
<keyword evidence="5" id="KW-1185">Reference proteome</keyword>
<dbReference type="InterPro" id="IPR009073">
    <property type="entry name" value="HscB_oligo_C"/>
</dbReference>
<dbReference type="CDD" id="cd06257">
    <property type="entry name" value="DnaJ"/>
    <property type="match status" value="1"/>
</dbReference>
<dbReference type="SUPFAM" id="SSF46565">
    <property type="entry name" value="Chaperone J-domain"/>
    <property type="match status" value="1"/>
</dbReference>
<dbReference type="InterPro" id="IPR036386">
    <property type="entry name" value="HscB_C_sf"/>
</dbReference>
<dbReference type="PANTHER" id="PTHR14021:SF15">
    <property type="entry name" value="IRON-SULFUR CLUSTER CO-CHAPERONE PROTEIN HSCB"/>
    <property type="match status" value="1"/>
</dbReference>
<evidence type="ECO:0000259" key="3">
    <source>
        <dbReference type="PROSITE" id="PS50076"/>
    </source>
</evidence>
<keyword evidence="2" id="KW-0143">Chaperone</keyword>
<organism evidence="4 5">
    <name type="scientific">Coccomyxa viridis</name>
    <dbReference type="NCBI Taxonomy" id="1274662"/>
    <lineage>
        <taxon>Eukaryota</taxon>
        <taxon>Viridiplantae</taxon>
        <taxon>Chlorophyta</taxon>
        <taxon>core chlorophytes</taxon>
        <taxon>Trebouxiophyceae</taxon>
        <taxon>Trebouxiophyceae incertae sedis</taxon>
        <taxon>Coccomyxaceae</taxon>
        <taxon>Coccomyxa</taxon>
    </lineage>
</organism>
<dbReference type="SUPFAM" id="SSF47144">
    <property type="entry name" value="HSC20 (HSCB), C-terminal oligomerisation domain"/>
    <property type="match status" value="1"/>
</dbReference>
<comment type="similarity">
    <text evidence="1">Belongs to the HscB family.</text>
</comment>
<dbReference type="Gene3D" id="1.10.287.110">
    <property type="entry name" value="DnaJ domain"/>
    <property type="match status" value="1"/>
</dbReference>
<gene>
    <name evidence="4" type="primary">g2106</name>
    <name evidence="4" type="ORF">VP750_LOCUS1804</name>
</gene>
<proteinExistence type="inferred from homology"/>
<sequence length="233" mass="26630">MSINRKVLLKGLQRSLGFQSIFTLDSAWTEAGRYYPICKPKDSELHWCTQRRRGSSISEVSEALKQPSGQQDFFKLLGIDVETFDLDQQDIERKYKKLQTVYHPDRFANASEEEKAFSEEASSLVNSAYSTLKSPLDRAIYLLGRRGIGTNEEKEGIDDPAFLMEVMEAREEIEDLDEPEDLQSLKLQYLRKQSGIIQDLSAAFANGQLEAANEAKIRLRYVIRILQAIDDKL</sequence>
<evidence type="ECO:0000313" key="4">
    <source>
        <dbReference type="EMBL" id="CAL5220145.1"/>
    </source>
</evidence>
<dbReference type="NCBIfam" id="TIGR00714">
    <property type="entry name" value="hscB"/>
    <property type="match status" value="1"/>
</dbReference>
<protein>
    <submittedName>
        <fullName evidence="4">G2106 protein</fullName>
    </submittedName>
</protein>
<feature type="domain" description="J" evidence="3">
    <location>
        <begin position="72"/>
        <end position="145"/>
    </location>
</feature>
<comment type="caution">
    <text evidence="4">The sequence shown here is derived from an EMBL/GenBank/DDBJ whole genome shotgun (WGS) entry which is preliminary data.</text>
</comment>
<dbReference type="Proteomes" id="UP001497392">
    <property type="component" value="Unassembled WGS sequence"/>
</dbReference>
<reference evidence="4 5" key="1">
    <citation type="submission" date="2024-06" db="EMBL/GenBank/DDBJ databases">
        <authorList>
            <person name="Kraege A."/>
            <person name="Thomma B."/>
        </authorList>
    </citation>
    <scope>NUCLEOTIDE SEQUENCE [LARGE SCALE GENOMIC DNA]</scope>
</reference>
<dbReference type="Pfam" id="PF00226">
    <property type="entry name" value="DnaJ"/>
    <property type="match status" value="1"/>
</dbReference>
<accession>A0ABP1FJK1</accession>
<evidence type="ECO:0000256" key="2">
    <source>
        <dbReference type="ARBA" id="ARBA00023186"/>
    </source>
</evidence>
<dbReference type="InterPro" id="IPR036869">
    <property type="entry name" value="J_dom_sf"/>
</dbReference>
<evidence type="ECO:0000313" key="5">
    <source>
        <dbReference type="Proteomes" id="UP001497392"/>
    </source>
</evidence>
<evidence type="ECO:0000256" key="1">
    <source>
        <dbReference type="ARBA" id="ARBA00010476"/>
    </source>
</evidence>
<dbReference type="SMART" id="SM00271">
    <property type="entry name" value="DnaJ"/>
    <property type="match status" value="1"/>
</dbReference>
<dbReference type="Pfam" id="PF07743">
    <property type="entry name" value="HSCB_C"/>
    <property type="match status" value="1"/>
</dbReference>
<dbReference type="PROSITE" id="PS50076">
    <property type="entry name" value="DNAJ_2"/>
    <property type="match status" value="1"/>
</dbReference>